<keyword evidence="3" id="KW-0238">DNA-binding</keyword>
<dbReference type="GO" id="GO:0003677">
    <property type="term" value="F:DNA binding"/>
    <property type="evidence" value="ECO:0007669"/>
    <property type="project" value="UniProtKB-KW"/>
</dbReference>
<dbReference type="InterPro" id="IPR050389">
    <property type="entry name" value="LysR-type_TF"/>
</dbReference>
<dbReference type="InterPro" id="IPR005119">
    <property type="entry name" value="LysR_subst-bd"/>
</dbReference>
<dbReference type="InterPro" id="IPR000847">
    <property type="entry name" value="LysR_HTH_N"/>
</dbReference>
<dbReference type="GO" id="GO:0003700">
    <property type="term" value="F:DNA-binding transcription factor activity"/>
    <property type="evidence" value="ECO:0007669"/>
    <property type="project" value="InterPro"/>
</dbReference>
<comment type="caution">
    <text evidence="6">The sequence shown here is derived from an EMBL/GenBank/DDBJ whole genome shotgun (WGS) entry which is preliminary data.</text>
</comment>
<gene>
    <name evidence="6" type="ORF">C7H09_05530</name>
</gene>
<dbReference type="CDD" id="cd08417">
    <property type="entry name" value="PBP2_Nitroaromatics_like"/>
    <property type="match status" value="1"/>
</dbReference>
<dbReference type="Gene3D" id="1.10.10.10">
    <property type="entry name" value="Winged helix-like DNA-binding domain superfamily/Winged helix DNA-binding domain"/>
    <property type="match status" value="1"/>
</dbReference>
<dbReference type="Pfam" id="PF03466">
    <property type="entry name" value="LysR_substrate"/>
    <property type="match status" value="1"/>
</dbReference>
<dbReference type="InterPro" id="IPR037402">
    <property type="entry name" value="YidZ_PBP2"/>
</dbReference>
<evidence type="ECO:0000259" key="5">
    <source>
        <dbReference type="PROSITE" id="PS50931"/>
    </source>
</evidence>
<dbReference type="InterPro" id="IPR036388">
    <property type="entry name" value="WH-like_DNA-bd_sf"/>
</dbReference>
<protein>
    <submittedName>
        <fullName evidence="6">LysR family transcriptional regulator</fullName>
    </submittedName>
</protein>
<dbReference type="AlphaFoldDB" id="A0A2T1KNY8"/>
<dbReference type="InterPro" id="IPR036390">
    <property type="entry name" value="WH_DNA-bd_sf"/>
</dbReference>
<dbReference type="PANTHER" id="PTHR30118">
    <property type="entry name" value="HTH-TYPE TRANSCRIPTIONAL REGULATOR LEUO-RELATED"/>
    <property type="match status" value="1"/>
</dbReference>
<dbReference type="PRINTS" id="PR00039">
    <property type="entry name" value="HTHLYSR"/>
</dbReference>
<evidence type="ECO:0000256" key="1">
    <source>
        <dbReference type="ARBA" id="ARBA00009437"/>
    </source>
</evidence>
<evidence type="ECO:0000256" key="4">
    <source>
        <dbReference type="ARBA" id="ARBA00023163"/>
    </source>
</evidence>
<dbReference type="SUPFAM" id="SSF46785">
    <property type="entry name" value="Winged helix' DNA-binding domain"/>
    <property type="match status" value="1"/>
</dbReference>
<feature type="domain" description="HTH lysR-type" evidence="5">
    <location>
        <begin position="9"/>
        <end position="66"/>
    </location>
</feature>
<dbReference type="Gene3D" id="3.40.190.10">
    <property type="entry name" value="Periplasmic binding protein-like II"/>
    <property type="match status" value="2"/>
</dbReference>
<evidence type="ECO:0000313" key="7">
    <source>
        <dbReference type="Proteomes" id="UP000239866"/>
    </source>
</evidence>
<dbReference type="OrthoDB" id="6621790at2"/>
<dbReference type="SUPFAM" id="SSF53850">
    <property type="entry name" value="Periplasmic binding protein-like II"/>
    <property type="match status" value="1"/>
</dbReference>
<sequence length="318" mass="35775">MKPVDMLSLDLRSLMTFVAVLDEGSVSRAAVRLGVTQSAVSHTLERLRQAFGDPLFVKSGRGIVPTDYAQRTGPHIRQLLDDLRTLPSGPPFEPGTADFTFTIAANDYQRDLLLPGLAHILRKQAPGIRLQVIPAGIPNPDMLRKDACDLIISPHAPETTDIMQRGLMSDRMVVYYDPEHRAAPADLASYLKADHIVLMFAPGERVGFESTLLAKGLERKNTVTVSNFSGLPEFLRGTDMLATAPERMSQHLMRDFAWVPLPFDYKPFTLLMLWHRRHQNDPAHRWVRNQVNSVAATMNGLNRQSINFIHTLHESRRR</sequence>
<evidence type="ECO:0000256" key="2">
    <source>
        <dbReference type="ARBA" id="ARBA00023015"/>
    </source>
</evidence>
<dbReference type="PROSITE" id="PS50931">
    <property type="entry name" value="HTH_LYSR"/>
    <property type="match status" value="1"/>
</dbReference>
<proteinExistence type="inferred from homology"/>
<name>A0A2T1KNY8_9GAMM</name>
<reference evidence="6 7" key="1">
    <citation type="submission" date="2018-03" db="EMBL/GenBank/DDBJ databases">
        <title>Marinobacter brunus sp. nov., a marine bacterium of Gamma-proteobacteria isolated from the surface seawater of the South China Sea.</title>
        <authorList>
            <person name="Cheng H."/>
            <person name="Wu Y.-H."/>
            <person name="Xamxidin M."/>
            <person name="Xu X.-W."/>
        </authorList>
    </citation>
    <scope>NUCLEOTIDE SEQUENCE [LARGE SCALE GENOMIC DNA]</scope>
    <source>
        <strain evidence="6 7">NH169-3</strain>
    </source>
</reference>
<organism evidence="6 7">
    <name type="scientific">Marinobacter fuscus</name>
    <dbReference type="NCBI Taxonomy" id="2109942"/>
    <lineage>
        <taxon>Bacteria</taxon>
        <taxon>Pseudomonadati</taxon>
        <taxon>Pseudomonadota</taxon>
        <taxon>Gammaproteobacteria</taxon>
        <taxon>Pseudomonadales</taxon>
        <taxon>Marinobacteraceae</taxon>
        <taxon>Marinobacter</taxon>
    </lineage>
</organism>
<keyword evidence="2" id="KW-0805">Transcription regulation</keyword>
<keyword evidence="4" id="KW-0804">Transcription</keyword>
<dbReference type="Proteomes" id="UP000239866">
    <property type="component" value="Unassembled WGS sequence"/>
</dbReference>
<dbReference type="Pfam" id="PF00126">
    <property type="entry name" value="HTH_1"/>
    <property type="match status" value="1"/>
</dbReference>
<dbReference type="PANTHER" id="PTHR30118:SF6">
    <property type="entry name" value="HTH-TYPE TRANSCRIPTIONAL REGULATOR LEUO"/>
    <property type="match status" value="1"/>
</dbReference>
<evidence type="ECO:0000313" key="6">
    <source>
        <dbReference type="EMBL" id="PSF11824.1"/>
    </source>
</evidence>
<evidence type="ECO:0000256" key="3">
    <source>
        <dbReference type="ARBA" id="ARBA00023125"/>
    </source>
</evidence>
<dbReference type="RefSeq" id="WP_106761611.1">
    <property type="nucleotide sequence ID" value="NZ_PXNP01000020.1"/>
</dbReference>
<accession>A0A2T1KNY8</accession>
<keyword evidence="7" id="KW-1185">Reference proteome</keyword>
<comment type="similarity">
    <text evidence="1">Belongs to the LysR transcriptional regulatory family.</text>
</comment>
<dbReference type="EMBL" id="PXNP01000020">
    <property type="protein sequence ID" value="PSF11824.1"/>
    <property type="molecule type" value="Genomic_DNA"/>
</dbReference>